<comment type="caution">
    <text evidence="1">The sequence shown here is derived from an EMBL/GenBank/DDBJ whole genome shotgun (WGS) entry which is preliminary data.</text>
</comment>
<name>A0ABU9UXC3_9GAMM</name>
<accession>A0ABU9UXC3</accession>
<sequence>MNKEPNIQKTTTIDEMKDIKLKKFINDVTNLSVGEVCNKIEISESTLRHRWNSVDKRKEVIFLIAGFTAEQGNYAEKLIKNYY</sequence>
<evidence type="ECO:0008006" key="3">
    <source>
        <dbReference type="Google" id="ProtNLM"/>
    </source>
</evidence>
<dbReference type="RefSeq" id="WP_342902427.1">
    <property type="nucleotide sequence ID" value="NZ_JBCHKU010000034.1"/>
</dbReference>
<dbReference type="Proteomes" id="UP001489333">
    <property type="component" value="Unassembled WGS sequence"/>
</dbReference>
<reference evidence="1 2" key="1">
    <citation type="submission" date="2024-04" db="EMBL/GenBank/DDBJ databases">
        <title>Novel Shewanella species isolated from Baltic Sea sediments.</title>
        <authorList>
            <person name="Martin-Rodriguez A.J."/>
            <person name="Fernandez-Juarez V."/>
            <person name="Valeriano V.D."/>
            <person name="Mihindukulasooriya I."/>
            <person name="Ceresnova L."/>
            <person name="Joffre E."/>
            <person name="Jensie-Markopoulos S."/>
            <person name="Moore E.R.B."/>
            <person name="Sjoling A."/>
        </authorList>
    </citation>
    <scope>NUCLEOTIDE SEQUENCE [LARGE SCALE GENOMIC DNA]</scope>
    <source>
        <strain evidence="1 2">VAX-SP0-0CM-1</strain>
    </source>
</reference>
<gene>
    <name evidence="1" type="ORF">AAGS29_19150</name>
</gene>
<organism evidence="1 2">
    <name type="scientific">Shewanella vaxholmensis</name>
    <dbReference type="NCBI Taxonomy" id="3063535"/>
    <lineage>
        <taxon>Bacteria</taxon>
        <taxon>Pseudomonadati</taxon>
        <taxon>Pseudomonadota</taxon>
        <taxon>Gammaproteobacteria</taxon>
        <taxon>Alteromonadales</taxon>
        <taxon>Shewanellaceae</taxon>
        <taxon>Shewanella</taxon>
    </lineage>
</organism>
<evidence type="ECO:0000313" key="1">
    <source>
        <dbReference type="EMBL" id="MEM6250717.1"/>
    </source>
</evidence>
<proteinExistence type="predicted"/>
<protein>
    <recommendedName>
        <fullName evidence="3">Transcriptional regulator</fullName>
    </recommendedName>
</protein>
<evidence type="ECO:0000313" key="2">
    <source>
        <dbReference type="Proteomes" id="UP001489333"/>
    </source>
</evidence>
<dbReference type="EMBL" id="JBCHKU010000034">
    <property type="protein sequence ID" value="MEM6250717.1"/>
    <property type="molecule type" value="Genomic_DNA"/>
</dbReference>
<keyword evidence="2" id="KW-1185">Reference proteome</keyword>